<dbReference type="HOGENOM" id="CLU_540990_0_0_1"/>
<gene>
    <name evidence="2" type="ORF">AG1IA_02596</name>
</gene>
<evidence type="ECO:0000313" key="3">
    <source>
        <dbReference type="Proteomes" id="UP000011668"/>
    </source>
</evidence>
<dbReference type="Proteomes" id="UP000011668">
    <property type="component" value="Unassembled WGS sequence"/>
</dbReference>
<feature type="compositionally biased region" description="Basic and acidic residues" evidence="1">
    <location>
        <begin position="387"/>
        <end position="434"/>
    </location>
</feature>
<name>L8X419_THACA</name>
<feature type="region of interest" description="Disordered" evidence="1">
    <location>
        <begin position="191"/>
        <end position="213"/>
    </location>
</feature>
<proteinExistence type="predicted"/>
<evidence type="ECO:0000256" key="1">
    <source>
        <dbReference type="SAM" id="MobiDB-lite"/>
    </source>
</evidence>
<organism evidence="2 3">
    <name type="scientific">Thanatephorus cucumeris (strain AG1-IA)</name>
    <name type="common">Rice sheath blight fungus</name>
    <name type="synonym">Rhizoctonia solani</name>
    <dbReference type="NCBI Taxonomy" id="983506"/>
    <lineage>
        <taxon>Eukaryota</taxon>
        <taxon>Fungi</taxon>
        <taxon>Dikarya</taxon>
        <taxon>Basidiomycota</taxon>
        <taxon>Agaricomycotina</taxon>
        <taxon>Agaricomycetes</taxon>
        <taxon>Cantharellales</taxon>
        <taxon>Ceratobasidiaceae</taxon>
        <taxon>Rhizoctonia</taxon>
        <taxon>Rhizoctonia solani AG-1</taxon>
    </lineage>
</organism>
<accession>L8X419</accession>
<feature type="compositionally biased region" description="Basic and acidic residues" evidence="1">
    <location>
        <begin position="191"/>
        <end position="203"/>
    </location>
</feature>
<keyword evidence="3" id="KW-1185">Reference proteome</keyword>
<evidence type="ECO:0000313" key="2">
    <source>
        <dbReference type="EMBL" id="ELU43374.1"/>
    </source>
</evidence>
<protein>
    <submittedName>
        <fullName evidence="2">Uncharacterized protein</fullName>
    </submittedName>
</protein>
<comment type="caution">
    <text evidence="2">The sequence shown here is derived from an EMBL/GenBank/DDBJ whole genome shotgun (WGS) entry which is preliminary data.</text>
</comment>
<reference evidence="2 3" key="1">
    <citation type="journal article" date="2013" name="Nat. Commun.">
        <title>The evolution and pathogenic mechanisms of the rice sheath blight pathogen.</title>
        <authorList>
            <person name="Zheng A."/>
            <person name="Lin R."/>
            <person name="Xu L."/>
            <person name="Qin P."/>
            <person name="Tang C."/>
            <person name="Ai P."/>
            <person name="Zhang D."/>
            <person name="Liu Y."/>
            <person name="Sun Z."/>
            <person name="Feng H."/>
            <person name="Wang Y."/>
            <person name="Chen Y."/>
            <person name="Liang X."/>
            <person name="Fu R."/>
            <person name="Li Q."/>
            <person name="Zhang J."/>
            <person name="Yu X."/>
            <person name="Xie Z."/>
            <person name="Ding L."/>
            <person name="Guan P."/>
            <person name="Tang J."/>
            <person name="Liang Y."/>
            <person name="Wang S."/>
            <person name="Deng Q."/>
            <person name="Li S."/>
            <person name="Zhu J."/>
            <person name="Wang L."/>
            <person name="Liu H."/>
            <person name="Li P."/>
        </authorList>
    </citation>
    <scope>NUCLEOTIDE SEQUENCE [LARGE SCALE GENOMIC DNA]</scope>
    <source>
        <strain evidence="3">AG-1 IA</strain>
    </source>
</reference>
<feature type="region of interest" description="Disordered" evidence="1">
    <location>
        <begin position="364"/>
        <end position="437"/>
    </location>
</feature>
<dbReference type="EMBL" id="AFRT01000563">
    <property type="protein sequence ID" value="ELU43374.1"/>
    <property type="molecule type" value="Genomic_DNA"/>
</dbReference>
<dbReference type="AlphaFoldDB" id="L8X419"/>
<dbReference type="OrthoDB" id="10283061at2759"/>
<sequence>MNNCVPTHFPVKEGGIFSTMDGVSEALAQALKGTIVLNREVPGEGWMNQEFTNAMNRLKLSGLERVVSSFPGIESHVSGEGHDFKFAFEFETHELEANTLRMKTGYKPSRANLTLFLQAKVVKYNLQRDGEDVPKLNDRDSSVDFLDGYELISRGIAASTWEHSKQYYSTNEAYKRMRDTKLLSSPEEITRELQEDSERDVNAPRRSRRTHYGSQAPVKLPQSMIDYEEGNTSRNPVTNSIRRDRLQAEILQSAIAGAQSQADAFNQANRDTGNKRGFDRYAYGGVQQVYFFPINMVETAFRLAVSQEIDIQSKEQLNGFMWDYLRSQDKAKISLMAMINYRPCVASSSWELTPTDAQIKRLKSLEESRNHKNPKRSMNAGRVNSSDQDRVLRSSSREREAKDSTSRKSLKERQGMRRDAKEKVFSEDRRRDLEDSQDSNLNWQIEENVLNILMAMEHKSAVTPYSCYSFLAPISPKFRVQRMYEPGVWMSVITGGVSPYPIWS</sequence>